<gene>
    <name evidence="2" type="ORF">CEXT_255391</name>
</gene>
<reference evidence="2 3" key="1">
    <citation type="submission" date="2021-06" db="EMBL/GenBank/DDBJ databases">
        <title>Caerostris extrusa draft genome.</title>
        <authorList>
            <person name="Kono N."/>
            <person name="Arakawa K."/>
        </authorList>
    </citation>
    <scope>NUCLEOTIDE SEQUENCE [LARGE SCALE GENOMIC DNA]</scope>
</reference>
<evidence type="ECO:0000313" key="2">
    <source>
        <dbReference type="EMBL" id="GIY83759.1"/>
    </source>
</evidence>
<keyword evidence="1" id="KW-0812">Transmembrane</keyword>
<sequence length="77" mass="8814">MKKFCINYMKCGGPWAHLVPFDRLCAVADNTGSAFQTNEDQNRELCCTLALYFFPVVSPTVYWGMKSDLPDKKKPIY</sequence>
<dbReference type="Proteomes" id="UP001054945">
    <property type="component" value="Unassembled WGS sequence"/>
</dbReference>
<evidence type="ECO:0000256" key="1">
    <source>
        <dbReference type="SAM" id="Phobius"/>
    </source>
</evidence>
<keyword evidence="1" id="KW-0472">Membrane</keyword>
<feature type="transmembrane region" description="Helical" evidence="1">
    <location>
        <begin position="45"/>
        <end position="65"/>
    </location>
</feature>
<comment type="caution">
    <text evidence="2">The sequence shown here is derived from an EMBL/GenBank/DDBJ whole genome shotgun (WGS) entry which is preliminary data.</text>
</comment>
<name>A0AAV4WPJ2_CAEEX</name>
<accession>A0AAV4WPJ2</accession>
<keyword evidence="3" id="KW-1185">Reference proteome</keyword>
<evidence type="ECO:0000313" key="3">
    <source>
        <dbReference type="Proteomes" id="UP001054945"/>
    </source>
</evidence>
<dbReference type="AlphaFoldDB" id="A0AAV4WPJ2"/>
<dbReference type="EMBL" id="BPLR01016424">
    <property type="protein sequence ID" value="GIY83759.1"/>
    <property type="molecule type" value="Genomic_DNA"/>
</dbReference>
<keyword evidence="1" id="KW-1133">Transmembrane helix</keyword>
<proteinExistence type="predicted"/>
<organism evidence="2 3">
    <name type="scientific">Caerostris extrusa</name>
    <name type="common">Bark spider</name>
    <name type="synonym">Caerostris bankana</name>
    <dbReference type="NCBI Taxonomy" id="172846"/>
    <lineage>
        <taxon>Eukaryota</taxon>
        <taxon>Metazoa</taxon>
        <taxon>Ecdysozoa</taxon>
        <taxon>Arthropoda</taxon>
        <taxon>Chelicerata</taxon>
        <taxon>Arachnida</taxon>
        <taxon>Araneae</taxon>
        <taxon>Araneomorphae</taxon>
        <taxon>Entelegynae</taxon>
        <taxon>Araneoidea</taxon>
        <taxon>Araneidae</taxon>
        <taxon>Caerostris</taxon>
    </lineage>
</organism>
<protein>
    <submittedName>
        <fullName evidence="2">Uncharacterized protein</fullName>
    </submittedName>
</protein>